<gene>
    <name evidence="9" type="ORF">CHC_T00008357001</name>
</gene>
<dbReference type="SUPFAM" id="SSF55729">
    <property type="entry name" value="Acyl-CoA N-acyltransferases (Nat)"/>
    <property type="match status" value="1"/>
</dbReference>
<dbReference type="NCBIfam" id="NF003641">
    <property type="entry name" value="PRK05279.1"/>
    <property type="match status" value="1"/>
</dbReference>
<proteinExistence type="inferred from homology"/>
<evidence type="ECO:0000256" key="3">
    <source>
        <dbReference type="ARBA" id="ARBA00012697"/>
    </source>
</evidence>
<protein>
    <recommendedName>
        <fullName evidence="3">amino-acid N-acetyltransferase</fullName>
        <ecNumber evidence="3">2.3.1.1</ecNumber>
    </recommendedName>
</protein>
<dbReference type="AlphaFoldDB" id="R7Q781"/>
<dbReference type="GO" id="GO:0005737">
    <property type="term" value="C:cytoplasm"/>
    <property type="evidence" value="ECO:0007669"/>
    <property type="project" value="InterPro"/>
</dbReference>
<dbReference type="PANTHER" id="PTHR30602:SF12">
    <property type="entry name" value="AMINO-ACID ACETYLTRANSFERASE NAGS1, CHLOROPLASTIC-RELATED"/>
    <property type="match status" value="1"/>
</dbReference>
<dbReference type="CDD" id="cd04301">
    <property type="entry name" value="NAT_SF"/>
    <property type="match status" value="1"/>
</dbReference>
<evidence type="ECO:0000256" key="1">
    <source>
        <dbReference type="ARBA" id="ARBA00004925"/>
    </source>
</evidence>
<dbReference type="RefSeq" id="XP_005713044.1">
    <property type="nucleotide sequence ID" value="XM_005712987.1"/>
</dbReference>
<name>R7Q781_CHOCR</name>
<evidence type="ECO:0000313" key="9">
    <source>
        <dbReference type="EMBL" id="CDF33241.1"/>
    </source>
</evidence>
<accession>R7Q781</accession>
<dbReference type="GeneID" id="17320759"/>
<dbReference type="InterPro" id="IPR001048">
    <property type="entry name" value="Asp/Glu/Uridylate_kinase"/>
</dbReference>
<comment type="pathway">
    <text evidence="1">Amino-acid biosynthesis; L-arginine biosynthesis; N(2)-acetyl-L-ornithine from L-glutamate: step 1/4.</text>
</comment>
<dbReference type="EMBL" id="HG001638">
    <property type="protein sequence ID" value="CDF33241.1"/>
    <property type="molecule type" value="Genomic_DNA"/>
</dbReference>
<dbReference type="EC" id="2.3.1.1" evidence="3"/>
<dbReference type="NCBIfam" id="TIGR01890">
    <property type="entry name" value="N-Ac-Glu-synth"/>
    <property type="match status" value="1"/>
</dbReference>
<dbReference type="Gene3D" id="3.40.1160.10">
    <property type="entry name" value="Acetylglutamate kinase-like"/>
    <property type="match status" value="1"/>
</dbReference>
<evidence type="ECO:0000256" key="6">
    <source>
        <dbReference type="ARBA" id="ARBA00048372"/>
    </source>
</evidence>
<dbReference type="OMA" id="PFWGNGS"/>
<keyword evidence="10" id="KW-1185">Reference proteome</keyword>
<organism evidence="9 10">
    <name type="scientific">Chondrus crispus</name>
    <name type="common">Carrageen Irish moss</name>
    <name type="synonym">Polymorpha crispa</name>
    <dbReference type="NCBI Taxonomy" id="2769"/>
    <lineage>
        <taxon>Eukaryota</taxon>
        <taxon>Rhodophyta</taxon>
        <taxon>Florideophyceae</taxon>
        <taxon>Rhodymeniophycidae</taxon>
        <taxon>Gigartinales</taxon>
        <taxon>Gigartinaceae</taxon>
        <taxon>Chondrus</taxon>
    </lineage>
</organism>
<sequence length="635" mass="70638">MANSSTASKTATRKPPYLPFITTHSTTLPHAMSLPKERTPPLTFALPPFHSTFTRARRTLSSPAAPSLLVHHRTVRASLNGHASSNGHYTPDEPPPNNGGGAREHRQHGHNHTDEDVDEMFFDGLSYPAEALEWCTTNPPSWNLTSKFNALLDNRNESAASPFSADGVSTRICAGDHNFFAPRVEQAFVDTFRMSSPYINAHQGLVFVIHVPGALLEESLFASVMEDIALMRIVGIKLVLVLGPQMQVNRRLATERMPTKFVDGIRVTDARTLQIVKELAGSMRFEVEATLARGVTNMPSASRISIVSGSFFSAQPVGIIEGEDFGFSGKVRRIDVESINRRLDQGDIVVIPNIGSSPSGQHFNCCSEEVASECAGQLNAEKLIFMGNGETLFDTRSDHTIPNLTLKSAERFLRLRAGGLPPDFRKALKYSVNALNKGVRRAHILNRFLNGVLLMEVFHRDGVGLMVSRDLYEGFRRARLSDVSGLEGIIKPLEEQGILKHRPRTTIERDIEQFVVIERDGMIIACMSLAKLEGDPLWAELGCLAVHRDYRKLGKGDAMLGFTERMAFDMGVRHLIILSTQSFDWFKERGFSEVAVEELPKTRQEKYDKSRKSKIFHKLLEGSRAVDEAEVLKHL</sequence>
<evidence type="ECO:0000256" key="2">
    <source>
        <dbReference type="ARBA" id="ARBA00009145"/>
    </source>
</evidence>
<dbReference type="PANTHER" id="PTHR30602">
    <property type="entry name" value="AMINO-ACID ACETYLTRANSFERASE"/>
    <property type="match status" value="1"/>
</dbReference>
<dbReference type="Pfam" id="PF00583">
    <property type="entry name" value="Acetyltransf_1"/>
    <property type="match status" value="1"/>
</dbReference>
<dbReference type="GO" id="GO:0006526">
    <property type="term" value="P:L-arginine biosynthetic process"/>
    <property type="evidence" value="ECO:0007669"/>
    <property type="project" value="UniProtKB-UniPathway"/>
</dbReference>
<dbReference type="InterPro" id="IPR010167">
    <property type="entry name" value="NH2A_AcTrfase"/>
</dbReference>
<dbReference type="InterPro" id="IPR016181">
    <property type="entry name" value="Acyl_CoA_acyltransferase"/>
</dbReference>
<evidence type="ECO:0000256" key="7">
    <source>
        <dbReference type="SAM" id="MobiDB-lite"/>
    </source>
</evidence>
<dbReference type="UniPathway" id="UPA00068">
    <property type="reaction ID" value="UER00106"/>
</dbReference>
<evidence type="ECO:0000256" key="5">
    <source>
        <dbReference type="ARBA" id="ARBA00023315"/>
    </source>
</evidence>
<dbReference type="InterPro" id="IPR036393">
    <property type="entry name" value="AceGlu_kinase-like_sf"/>
</dbReference>
<feature type="compositionally biased region" description="Polar residues" evidence="7">
    <location>
        <begin position="1"/>
        <end position="10"/>
    </location>
</feature>
<dbReference type="Proteomes" id="UP000012073">
    <property type="component" value="Unassembled WGS sequence"/>
</dbReference>
<feature type="region of interest" description="Disordered" evidence="7">
    <location>
        <begin position="80"/>
        <end position="114"/>
    </location>
</feature>
<dbReference type="PROSITE" id="PS51186">
    <property type="entry name" value="GNAT"/>
    <property type="match status" value="1"/>
</dbReference>
<dbReference type="KEGG" id="ccp:CHC_T00008357001"/>
<dbReference type="GO" id="GO:0004042">
    <property type="term" value="F:L-glutamate N-acetyltransferase activity"/>
    <property type="evidence" value="ECO:0007669"/>
    <property type="project" value="InterPro"/>
</dbReference>
<dbReference type="HAMAP" id="MF_01105">
    <property type="entry name" value="N_acetyl_glu_synth"/>
    <property type="match status" value="1"/>
</dbReference>
<comment type="catalytic activity">
    <reaction evidence="6">
        <text>L-glutamate + acetyl-CoA = N-acetyl-L-glutamate + CoA + H(+)</text>
        <dbReference type="Rhea" id="RHEA:24292"/>
        <dbReference type="ChEBI" id="CHEBI:15378"/>
        <dbReference type="ChEBI" id="CHEBI:29985"/>
        <dbReference type="ChEBI" id="CHEBI:44337"/>
        <dbReference type="ChEBI" id="CHEBI:57287"/>
        <dbReference type="ChEBI" id="CHEBI:57288"/>
        <dbReference type="EC" id="2.3.1.1"/>
    </reaction>
</comment>
<dbReference type="Pfam" id="PF00696">
    <property type="entry name" value="AA_kinase"/>
    <property type="match status" value="1"/>
</dbReference>
<dbReference type="OrthoDB" id="438291at2759"/>
<reference evidence="10" key="1">
    <citation type="journal article" date="2013" name="Proc. Natl. Acad. Sci. U.S.A.">
        <title>Genome structure and metabolic features in the red seaweed Chondrus crispus shed light on evolution of the Archaeplastida.</title>
        <authorList>
            <person name="Collen J."/>
            <person name="Porcel B."/>
            <person name="Carre W."/>
            <person name="Ball S.G."/>
            <person name="Chaparro C."/>
            <person name="Tonon T."/>
            <person name="Barbeyron T."/>
            <person name="Michel G."/>
            <person name="Noel B."/>
            <person name="Valentin K."/>
            <person name="Elias M."/>
            <person name="Artiguenave F."/>
            <person name="Arun A."/>
            <person name="Aury J.M."/>
            <person name="Barbosa-Neto J.F."/>
            <person name="Bothwell J.H."/>
            <person name="Bouget F.Y."/>
            <person name="Brillet L."/>
            <person name="Cabello-Hurtado F."/>
            <person name="Capella-Gutierrez S."/>
            <person name="Charrier B."/>
            <person name="Cladiere L."/>
            <person name="Cock J.M."/>
            <person name="Coelho S.M."/>
            <person name="Colleoni C."/>
            <person name="Czjzek M."/>
            <person name="Da Silva C."/>
            <person name="Delage L."/>
            <person name="Denoeud F."/>
            <person name="Deschamps P."/>
            <person name="Dittami S.M."/>
            <person name="Gabaldon T."/>
            <person name="Gachon C.M."/>
            <person name="Groisillier A."/>
            <person name="Herve C."/>
            <person name="Jabbari K."/>
            <person name="Katinka M."/>
            <person name="Kloareg B."/>
            <person name="Kowalczyk N."/>
            <person name="Labadie K."/>
            <person name="Leblanc C."/>
            <person name="Lopez P.J."/>
            <person name="McLachlan D.H."/>
            <person name="Meslet-Cladiere L."/>
            <person name="Moustafa A."/>
            <person name="Nehr Z."/>
            <person name="Nyvall Collen P."/>
            <person name="Panaud O."/>
            <person name="Partensky F."/>
            <person name="Poulain J."/>
            <person name="Rensing S.A."/>
            <person name="Rousvoal S."/>
            <person name="Samson G."/>
            <person name="Symeonidi A."/>
            <person name="Weissenbach J."/>
            <person name="Zambounis A."/>
            <person name="Wincker P."/>
            <person name="Boyen C."/>
        </authorList>
    </citation>
    <scope>NUCLEOTIDE SEQUENCE [LARGE SCALE GENOMIC DNA]</scope>
    <source>
        <strain evidence="10">cv. Stackhouse</strain>
    </source>
</reference>
<keyword evidence="4" id="KW-0808">Transferase</keyword>
<feature type="region of interest" description="Disordered" evidence="7">
    <location>
        <begin position="1"/>
        <end position="20"/>
    </location>
</feature>
<comment type="similarity">
    <text evidence="2">Belongs to the acetyltransferase family. ArgA subfamily.</text>
</comment>
<evidence type="ECO:0000259" key="8">
    <source>
        <dbReference type="PROSITE" id="PS51186"/>
    </source>
</evidence>
<keyword evidence="5" id="KW-0012">Acyltransferase</keyword>
<evidence type="ECO:0000313" key="10">
    <source>
        <dbReference type="Proteomes" id="UP000012073"/>
    </source>
</evidence>
<dbReference type="InterPro" id="IPR000182">
    <property type="entry name" value="GNAT_dom"/>
</dbReference>
<feature type="domain" description="N-acetyltransferase" evidence="8">
    <location>
        <begin position="473"/>
        <end position="621"/>
    </location>
</feature>
<evidence type="ECO:0000256" key="4">
    <source>
        <dbReference type="ARBA" id="ARBA00022679"/>
    </source>
</evidence>
<dbReference type="SUPFAM" id="SSF53633">
    <property type="entry name" value="Carbamate kinase-like"/>
    <property type="match status" value="1"/>
</dbReference>
<dbReference type="Gene3D" id="3.40.630.30">
    <property type="match status" value="1"/>
</dbReference>
<dbReference type="Gramene" id="CDF33241">
    <property type="protein sequence ID" value="CDF33241"/>
    <property type="gene ID" value="CHC_T00008357001"/>
</dbReference>
<dbReference type="STRING" id="2769.R7Q781"/>
<dbReference type="PhylomeDB" id="R7Q781"/>